<sequence length="237" mass="25975">NYPEHLEGFADIFHGAPDLEEERTQVAHFFALHKIGLARSSEFCKAGYDTLDSLMLLSADDLNQIETANGVEWPPGHKIRLQQVFHDIQLKVKAFKAESEKLAVLARAAPKVQPLVPNPYVSFRPPNVLPTAQQAAPATAIYYPTATPTYSYTYPSPATYMAQPTTYTYMPAQAHPQQQQTVYYGAPTLHGSAVMQSPLTAPAPVSSVRMAASTQPMPVYPSSTTHVQQQPGYTTLG</sequence>
<proteinExistence type="predicted"/>
<protein>
    <recommendedName>
        <fullName evidence="3">SAM domain-containing protein</fullName>
    </recommendedName>
</protein>
<organism evidence="2">
    <name type="scientific">Chromera velia CCMP2878</name>
    <dbReference type="NCBI Taxonomy" id="1169474"/>
    <lineage>
        <taxon>Eukaryota</taxon>
        <taxon>Sar</taxon>
        <taxon>Alveolata</taxon>
        <taxon>Colpodellida</taxon>
        <taxon>Chromeraceae</taxon>
        <taxon>Chromera</taxon>
    </lineage>
</organism>
<dbReference type="AlphaFoldDB" id="A0A0G4HU91"/>
<dbReference type="EMBL" id="CDMZ01003878">
    <property type="protein sequence ID" value="CEM47908.1"/>
    <property type="molecule type" value="Genomic_DNA"/>
</dbReference>
<evidence type="ECO:0000256" key="1">
    <source>
        <dbReference type="SAM" id="MobiDB-lite"/>
    </source>
</evidence>
<gene>
    <name evidence="2" type="ORF">Cvel_31674</name>
</gene>
<dbReference type="VEuPathDB" id="CryptoDB:Cvel_31674"/>
<evidence type="ECO:0000313" key="2">
    <source>
        <dbReference type="EMBL" id="CEM47908.1"/>
    </source>
</evidence>
<evidence type="ECO:0008006" key="3">
    <source>
        <dbReference type="Google" id="ProtNLM"/>
    </source>
</evidence>
<reference evidence="2" key="1">
    <citation type="submission" date="2014-11" db="EMBL/GenBank/DDBJ databases">
        <authorList>
            <person name="Otto D Thomas"/>
            <person name="Naeem Raeece"/>
        </authorList>
    </citation>
    <scope>NUCLEOTIDE SEQUENCE</scope>
</reference>
<feature type="region of interest" description="Disordered" evidence="1">
    <location>
        <begin position="215"/>
        <end position="237"/>
    </location>
</feature>
<accession>A0A0G4HU91</accession>
<feature type="non-terminal residue" evidence="2">
    <location>
        <position position="1"/>
    </location>
</feature>
<name>A0A0G4HU91_9ALVE</name>